<organism evidence="2 3">
    <name type="scientific">Pelagicoccus albus</name>
    <dbReference type="NCBI Taxonomy" id="415222"/>
    <lineage>
        <taxon>Bacteria</taxon>
        <taxon>Pseudomonadati</taxon>
        <taxon>Verrucomicrobiota</taxon>
        <taxon>Opitutia</taxon>
        <taxon>Puniceicoccales</taxon>
        <taxon>Pelagicoccaceae</taxon>
        <taxon>Pelagicoccus</taxon>
    </lineage>
</organism>
<gene>
    <name evidence="2" type="ORF">H5P27_06560</name>
</gene>
<evidence type="ECO:0000313" key="2">
    <source>
        <dbReference type="EMBL" id="MBC2605701.1"/>
    </source>
</evidence>
<comment type="caution">
    <text evidence="2">The sequence shown here is derived from an EMBL/GenBank/DDBJ whole genome shotgun (WGS) entry which is preliminary data.</text>
</comment>
<keyword evidence="3" id="KW-1185">Reference proteome</keyword>
<accession>A0A7X1B4V9</accession>
<proteinExistence type="predicted"/>
<dbReference type="InterPro" id="IPR034660">
    <property type="entry name" value="DinB/YfiT-like"/>
</dbReference>
<dbReference type="AlphaFoldDB" id="A0A7X1B4V9"/>
<dbReference type="InterPro" id="IPR024775">
    <property type="entry name" value="DinB-like"/>
</dbReference>
<reference evidence="2 3" key="1">
    <citation type="submission" date="2020-07" db="EMBL/GenBank/DDBJ databases">
        <authorList>
            <person name="Feng X."/>
        </authorList>
    </citation>
    <scope>NUCLEOTIDE SEQUENCE [LARGE SCALE GENOMIC DNA]</scope>
    <source>
        <strain evidence="2 3">JCM23202</strain>
    </source>
</reference>
<dbReference type="RefSeq" id="WP_185659568.1">
    <property type="nucleotide sequence ID" value="NZ_CAWPOO010000006.1"/>
</dbReference>
<dbReference type="Proteomes" id="UP000526501">
    <property type="component" value="Unassembled WGS sequence"/>
</dbReference>
<dbReference type="SUPFAM" id="SSF109854">
    <property type="entry name" value="DinB/YfiT-like putative metalloenzymes"/>
    <property type="match status" value="1"/>
</dbReference>
<dbReference type="PANTHER" id="PTHR39473:SF1">
    <property type="entry name" value="DINB-LIKE DOMAIN-CONTAINING PROTEIN"/>
    <property type="match status" value="1"/>
</dbReference>
<feature type="domain" description="DinB-like" evidence="1">
    <location>
        <begin position="31"/>
        <end position="137"/>
    </location>
</feature>
<dbReference type="EMBL" id="JACHVC010000006">
    <property type="protein sequence ID" value="MBC2605701.1"/>
    <property type="molecule type" value="Genomic_DNA"/>
</dbReference>
<dbReference type="PANTHER" id="PTHR39473">
    <property type="match status" value="1"/>
</dbReference>
<evidence type="ECO:0000313" key="3">
    <source>
        <dbReference type="Proteomes" id="UP000526501"/>
    </source>
</evidence>
<protein>
    <recommendedName>
        <fullName evidence="1">DinB-like domain-containing protein</fullName>
    </recommendedName>
</protein>
<dbReference type="Pfam" id="PF12867">
    <property type="entry name" value="DinB_2"/>
    <property type="match status" value="1"/>
</dbReference>
<dbReference type="Gene3D" id="1.20.120.450">
    <property type="entry name" value="dinb family like domain"/>
    <property type="match status" value="1"/>
</dbReference>
<evidence type="ECO:0000259" key="1">
    <source>
        <dbReference type="Pfam" id="PF12867"/>
    </source>
</evidence>
<sequence>MNLLHANCDLLQQGKDLLSRIDQRVFTAVDPASYGSSIGSHLRHVLDHYRSFIGGVSEAFIDYDNRHRDRPEESDLETALQAIDSIWVALDNMSLDLSSAVEVKVRASTEGETVTSMSSFGRELQFLVSHTVHHYALVAIASRMQGVEPGDSFGVAPSTLKFRSTLIK</sequence>
<name>A0A7X1B4V9_9BACT</name>